<feature type="region of interest" description="Disordered" evidence="1">
    <location>
        <begin position="1"/>
        <end position="22"/>
    </location>
</feature>
<comment type="caution">
    <text evidence="2">The sequence shown here is derived from an EMBL/GenBank/DDBJ whole genome shotgun (WGS) entry which is preliminary data.</text>
</comment>
<protein>
    <submittedName>
        <fullName evidence="2">Uncharacterized protein</fullName>
    </submittedName>
</protein>
<feature type="region of interest" description="Disordered" evidence="1">
    <location>
        <begin position="131"/>
        <end position="174"/>
    </location>
</feature>
<dbReference type="EMBL" id="PGOL01007899">
    <property type="protein sequence ID" value="PKI32233.1"/>
    <property type="molecule type" value="Genomic_DNA"/>
</dbReference>
<proteinExistence type="predicted"/>
<evidence type="ECO:0000313" key="3">
    <source>
        <dbReference type="Proteomes" id="UP000233551"/>
    </source>
</evidence>
<organism evidence="2 3">
    <name type="scientific">Punica granatum</name>
    <name type="common">Pomegranate</name>
    <dbReference type="NCBI Taxonomy" id="22663"/>
    <lineage>
        <taxon>Eukaryota</taxon>
        <taxon>Viridiplantae</taxon>
        <taxon>Streptophyta</taxon>
        <taxon>Embryophyta</taxon>
        <taxon>Tracheophyta</taxon>
        <taxon>Spermatophyta</taxon>
        <taxon>Magnoliopsida</taxon>
        <taxon>eudicotyledons</taxon>
        <taxon>Gunneridae</taxon>
        <taxon>Pentapetalae</taxon>
        <taxon>rosids</taxon>
        <taxon>malvids</taxon>
        <taxon>Myrtales</taxon>
        <taxon>Lythraceae</taxon>
        <taxon>Punica</taxon>
    </lineage>
</organism>
<reference evidence="2 3" key="1">
    <citation type="submission" date="2017-11" db="EMBL/GenBank/DDBJ databases">
        <title>De-novo sequencing of pomegranate (Punica granatum L.) genome.</title>
        <authorList>
            <person name="Akparov Z."/>
            <person name="Amiraslanov A."/>
            <person name="Hajiyeva S."/>
            <person name="Abbasov M."/>
            <person name="Kaur K."/>
            <person name="Hamwieh A."/>
            <person name="Solovyev V."/>
            <person name="Salamov A."/>
            <person name="Braich B."/>
            <person name="Kosarev P."/>
            <person name="Mahmoud A."/>
            <person name="Hajiyev E."/>
            <person name="Babayeva S."/>
            <person name="Izzatullayeva V."/>
            <person name="Mammadov A."/>
            <person name="Mammadov A."/>
            <person name="Sharifova S."/>
            <person name="Ojaghi J."/>
            <person name="Eynullazada K."/>
            <person name="Bayramov B."/>
            <person name="Abdulazimova A."/>
            <person name="Shahmuradov I."/>
        </authorList>
    </citation>
    <scope>NUCLEOTIDE SEQUENCE [LARGE SCALE GENOMIC DNA]</scope>
    <source>
        <strain evidence="3">cv. AG2017</strain>
        <tissue evidence="2">Leaf</tissue>
    </source>
</reference>
<dbReference type="AlphaFoldDB" id="A0A2I0HKW8"/>
<keyword evidence="3" id="KW-1185">Reference proteome</keyword>
<feature type="compositionally biased region" description="Basic and acidic residues" evidence="1">
    <location>
        <begin position="162"/>
        <end position="174"/>
    </location>
</feature>
<dbReference type="Proteomes" id="UP000233551">
    <property type="component" value="Unassembled WGS sequence"/>
</dbReference>
<evidence type="ECO:0000256" key="1">
    <source>
        <dbReference type="SAM" id="MobiDB-lite"/>
    </source>
</evidence>
<feature type="compositionally biased region" description="Basic and acidic residues" evidence="1">
    <location>
        <begin position="87"/>
        <end position="97"/>
    </location>
</feature>
<feature type="non-terminal residue" evidence="2">
    <location>
        <position position="1"/>
    </location>
</feature>
<sequence>RNPENLPDPNRPEPCDASPEHGVAQAVLAAASRAIATAPRGGNRRSWPSDSFPPPDFIFSCHSLSRARPIFLSFAQIQPSLFGPVQSDRDGPTRSDIRPAPSHPQIQPSSNALGPARCAPGPALSFAAQLSRVRPNPRTRLRPPHARPSSSAQRPFAVGPHCPDRSVRSERLVF</sequence>
<accession>A0A2I0HKW8</accession>
<gene>
    <name evidence="2" type="ORF">CRG98_047376</name>
</gene>
<name>A0A2I0HKW8_PUNGR</name>
<evidence type="ECO:0000313" key="2">
    <source>
        <dbReference type="EMBL" id="PKI32233.1"/>
    </source>
</evidence>
<feature type="compositionally biased region" description="Basic residues" evidence="1">
    <location>
        <begin position="135"/>
        <end position="145"/>
    </location>
</feature>
<feature type="region of interest" description="Disordered" evidence="1">
    <location>
        <begin position="81"/>
        <end position="118"/>
    </location>
</feature>